<evidence type="ECO:0000313" key="3">
    <source>
        <dbReference type="Proteomes" id="UP000011523"/>
    </source>
</evidence>
<dbReference type="InterPro" id="IPR023380">
    <property type="entry name" value="DsbB-like_sf"/>
</dbReference>
<sequence>MYPLVVVLGVAAVEERPAVARTALPIVAVGLSVAACHSYIQTTLAECTVRGPCAIVLWRGPLVGPSVPNLSLVAFGLLAVLPVGMRRRV</sequence>
<keyword evidence="3" id="KW-1185">Reference proteome</keyword>
<proteinExistence type="predicted"/>
<evidence type="ECO:0000313" key="2">
    <source>
        <dbReference type="EMBL" id="ELZ36605.1"/>
    </source>
</evidence>
<feature type="transmembrane region" description="Helical" evidence="1">
    <location>
        <begin position="67"/>
        <end position="85"/>
    </location>
</feature>
<protein>
    <submittedName>
        <fullName evidence="2">Disulfide bond formation protein DsbB</fullName>
    </submittedName>
</protein>
<name>M0DMB0_9EURY</name>
<keyword evidence="1" id="KW-0472">Membrane</keyword>
<dbReference type="SUPFAM" id="SSF158442">
    <property type="entry name" value="DsbB-like"/>
    <property type="match status" value="1"/>
</dbReference>
<gene>
    <name evidence="2" type="ORF">C472_10334</name>
</gene>
<comment type="caution">
    <text evidence="2">The sequence shown here is derived from an EMBL/GenBank/DDBJ whole genome shotgun (WGS) entry which is preliminary data.</text>
</comment>
<accession>M0DMB0</accession>
<keyword evidence="1" id="KW-1133">Transmembrane helix</keyword>
<dbReference type="RefSeq" id="WP_006629727.1">
    <property type="nucleotide sequence ID" value="NZ_AOJD01000053.1"/>
</dbReference>
<evidence type="ECO:0000256" key="1">
    <source>
        <dbReference type="SAM" id="Phobius"/>
    </source>
</evidence>
<dbReference type="AlphaFoldDB" id="M0DMB0"/>
<dbReference type="PATRIC" id="fig|1227485.3.peg.2013"/>
<reference evidence="2 3" key="1">
    <citation type="journal article" date="2014" name="PLoS Genet.">
        <title>Phylogenetically driven sequencing of extremely halophilic archaea reveals strategies for static and dynamic osmo-response.</title>
        <authorList>
            <person name="Becker E.A."/>
            <person name="Seitzer P.M."/>
            <person name="Tritt A."/>
            <person name="Larsen D."/>
            <person name="Krusor M."/>
            <person name="Yao A.I."/>
            <person name="Wu D."/>
            <person name="Madern D."/>
            <person name="Eisen J.A."/>
            <person name="Darling A.E."/>
            <person name="Facciotti M.T."/>
        </authorList>
    </citation>
    <scope>NUCLEOTIDE SEQUENCE [LARGE SCALE GENOMIC DNA]</scope>
    <source>
        <strain evidence="2 3">DSM 14210</strain>
    </source>
</reference>
<keyword evidence="1" id="KW-0812">Transmembrane</keyword>
<dbReference type="EMBL" id="AOJD01000053">
    <property type="protein sequence ID" value="ELZ36605.1"/>
    <property type="molecule type" value="Genomic_DNA"/>
</dbReference>
<organism evidence="2 3">
    <name type="scientific">Halorubrum tebenquichense DSM 14210</name>
    <dbReference type="NCBI Taxonomy" id="1227485"/>
    <lineage>
        <taxon>Archaea</taxon>
        <taxon>Methanobacteriati</taxon>
        <taxon>Methanobacteriota</taxon>
        <taxon>Stenosarchaea group</taxon>
        <taxon>Halobacteria</taxon>
        <taxon>Halobacteriales</taxon>
        <taxon>Haloferacaceae</taxon>
        <taxon>Halorubrum</taxon>
    </lineage>
</organism>
<dbReference type="Proteomes" id="UP000011523">
    <property type="component" value="Unassembled WGS sequence"/>
</dbReference>